<keyword evidence="7" id="KW-1185">Reference proteome</keyword>
<dbReference type="PANTHER" id="PTHR30563:SF0">
    <property type="entry name" value="DNA RECOMBINATION PROTEIN RMUC"/>
    <property type="match status" value="1"/>
</dbReference>
<evidence type="ECO:0000313" key="6">
    <source>
        <dbReference type="EMBL" id="AOS44839.1"/>
    </source>
</evidence>
<evidence type="ECO:0000256" key="1">
    <source>
        <dbReference type="ARBA" id="ARBA00003416"/>
    </source>
</evidence>
<dbReference type="PATRIC" id="fig|1838286.3.peg.1920"/>
<name>A0A1D8AVB9_9BACT</name>
<comment type="function">
    <text evidence="1">Involved in DNA recombination.</text>
</comment>
<dbReference type="EMBL" id="CP016094">
    <property type="protein sequence ID" value="AOS44839.1"/>
    <property type="molecule type" value="Genomic_DNA"/>
</dbReference>
<dbReference type="InterPro" id="IPR003798">
    <property type="entry name" value="DNA_recombination_RmuC"/>
</dbReference>
<proteinExistence type="inferred from homology"/>
<feature type="region of interest" description="Disordered" evidence="5">
    <location>
        <begin position="407"/>
        <end position="430"/>
    </location>
</feature>
<dbReference type="OrthoDB" id="370725at2"/>
<reference evidence="6 7" key="1">
    <citation type="submission" date="2016-06" db="EMBL/GenBank/DDBJ databases">
        <title>Three novel species with peptidoglycan cell walls form the new genus Lacunisphaera gen. nov. in the family Opitutaceae of the verrucomicrobial subdivision 4.</title>
        <authorList>
            <person name="Rast P."/>
            <person name="Gloeckner I."/>
            <person name="Jogler M."/>
            <person name="Boedeker C."/>
            <person name="Jeske O."/>
            <person name="Wiegand S."/>
            <person name="Reinhardt R."/>
            <person name="Schumann P."/>
            <person name="Rohde M."/>
            <person name="Spring S."/>
            <person name="Gloeckner F.O."/>
            <person name="Jogler C."/>
        </authorList>
    </citation>
    <scope>NUCLEOTIDE SEQUENCE [LARGE SCALE GENOMIC DNA]</scope>
    <source>
        <strain evidence="6 7">IG16b</strain>
    </source>
</reference>
<evidence type="ECO:0000256" key="3">
    <source>
        <dbReference type="ARBA" id="ARBA00023054"/>
    </source>
</evidence>
<dbReference type="Proteomes" id="UP000095228">
    <property type="component" value="Chromosome"/>
</dbReference>
<evidence type="ECO:0000256" key="5">
    <source>
        <dbReference type="SAM" id="MobiDB-lite"/>
    </source>
</evidence>
<evidence type="ECO:0000313" key="7">
    <source>
        <dbReference type="Proteomes" id="UP000095228"/>
    </source>
</evidence>
<dbReference type="RefSeq" id="WP_069962050.1">
    <property type="nucleotide sequence ID" value="NZ_CP016094.1"/>
</dbReference>
<dbReference type="AlphaFoldDB" id="A0A1D8AVB9"/>
<sequence>MDILFIVLTLLVGAALGWFIAQSRAAATAERARLLEADLATTRASLAEISALKSQIESALAGERAAAAEKIAALTDAHERLTTSFKALSADALSKNTDEFLKLARESFGKLHQQSADELGKRQQAIDSLVKPLKESLEKVDAKIGEIEKARASAYGQLSEQLKSLGTAQVSLQAEAAKLTTALRSTTTAGTWGELQLRRVVELSGMSSYCDFTEQQSTGGFRPDLIVRLPGGQQIVVDAKAPNDAYREAVNASDDTVRTAKLAEHATKVRNHIDALGAKNYWEQFQPSPEFVVLFLPGDQFLSGALQGDPSLIDRAIAKKVLLATPATLIALLKAAAYGWRQEDISKNAQVIADLGRTLYDRIAGFADNLDKVGRGLETASKAYNSAVGSFESTVLPGARKFNELGAKGAKELTEPAPVETTPRDVLKRA</sequence>
<dbReference type="PANTHER" id="PTHR30563">
    <property type="entry name" value="DNA RECOMBINATION PROTEIN RMUC"/>
    <property type="match status" value="1"/>
</dbReference>
<dbReference type="Pfam" id="PF02646">
    <property type="entry name" value="RmuC"/>
    <property type="match status" value="1"/>
</dbReference>
<evidence type="ECO:0000256" key="2">
    <source>
        <dbReference type="ARBA" id="ARBA00009840"/>
    </source>
</evidence>
<protein>
    <submittedName>
        <fullName evidence="6">DNA recombination protein RmuC</fullName>
    </submittedName>
</protein>
<gene>
    <name evidence="6" type="primary">rmuC</name>
    <name evidence="6" type="ORF">Verru16b_01908</name>
</gene>
<accession>A0A1D8AVB9</accession>
<keyword evidence="4" id="KW-0233">DNA recombination</keyword>
<organism evidence="6 7">
    <name type="scientific">Lacunisphaera limnophila</name>
    <dbReference type="NCBI Taxonomy" id="1838286"/>
    <lineage>
        <taxon>Bacteria</taxon>
        <taxon>Pseudomonadati</taxon>
        <taxon>Verrucomicrobiota</taxon>
        <taxon>Opitutia</taxon>
        <taxon>Opitutales</taxon>
        <taxon>Opitutaceae</taxon>
        <taxon>Lacunisphaera</taxon>
    </lineage>
</organism>
<dbReference type="STRING" id="1838286.Verru16b_01908"/>
<comment type="similarity">
    <text evidence="2">Belongs to the RmuC family.</text>
</comment>
<dbReference type="GO" id="GO:0006310">
    <property type="term" value="P:DNA recombination"/>
    <property type="evidence" value="ECO:0007669"/>
    <property type="project" value="UniProtKB-KW"/>
</dbReference>
<evidence type="ECO:0000256" key="4">
    <source>
        <dbReference type="ARBA" id="ARBA00023172"/>
    </source>
</evidence>
<keyword evidence="3" id="KW-0175">Coiled coil</keyword>
<dbReference type="KEGG" id="obg:Verru16b_01908"/>